<accession>A0A2A2I525</accession>
<dbReference type="RefSeq" id="WP_095610837.1">
    <property type="nucleotide sequence ID" value="NZ_NMPM01000037.1"/>
</dbReference>
<dbReference type="SUPFAM" id="SSF56935">
    <property type="entry name" value="Porins"/>
    <property type="match status" value="1"/>
</dbReference>
<dbReference type="AlphaFoldDB" id="A0A2A2I525"/>
<evidence type="ECO:0000256" key="4">
    <source>
        <dbReference type="RuleBase" id="RU003357"/>
    </source>
</evidence>
<dbReference type="InterPro" id="IPR036942">
    <property type="entry name" value="Beta-barrel_TonB_sf"/>
</dbReference>
<dbReference type="PANTHER" id="PTHR40980">
    <property type="entry name" value="PLUG DOMAIN-CONTAINING PROTEIN"/>
    <property type="match status" value="1"/>
</dbReference>
<evidence type="ECO:0000313" key="9">
    <source>
        <dbReference type="Proteomes" id="UP000218332"/>
    </source>
</evidence>
<evidence type="ECO:0000259" key="6">
    <source>
        <dbReference type="Pfam" id="PF00593"/>
    </source>
</evidence>
<keyword evidence="2 4" id="KW-0472">Membrane</keyword>
<dbReference type="Proteomes" id="UP000218332">
    <property type="component" value="Unassembled WGS sequence"/>
</dbReference>
<evidence type="ECO:0000256" key="5">
    <source>
        <dbReference type="SAM" id="SignalP"/>
    </source>
</evidence>
<evidence type="ECO:0000259" key="7">
    <source>
        <dbReference type="Pfam" id="PF07715"/>
    </source>
</evidence>
<evidence type="ECO:0000313" key="8">
    <source>
        <dbReference type="EMBL" id="PAV26123.1"/>
    </source>
</evidence>
<dbReference type="Pfam" id="PF00593">
    <property type="entry name" value="TonB_dep_Rec_b-barrel"/>
    <property type="match status" value="1"/>
</dbReference>
<proteinExistence type="inferred from homology"/>
<protein>
    <recommendedName>
        <fullName evidence="10">TonB-dependent receptor</fullName>
    </recommendedName>
</protein>
<feature type="domain" description="TonB-dependent receptor plug" evidence="7">
    <location>
        <begin position="231"/>
        <end position="331"/>
    </location>
</feature>
<dbReference type="SUPFAM" id="SSF49464">
    <property type="entry name" value="Carboxypeptidase regulatory domain-like"/>
    <property type="match status" value="1"/>
</dbReference>
<keyword evidence="9" id="KW-1185">Reference proteome</keyword>
<dbReference type="PANTHER" id="PTHR40980:SF5">
    <property type="entry name" value="TONB-DEPENDENT RECEPTOR"/>
    <property type="match status" value="1"/>
</dbReference>
<keyword evidence="4" id="KW-0798">TonB box</keyword>
<dbReference type="Pfam" id="PF07715">
    <property type="entry name" value="Plug"/>
    <property type="match status" value="1"/>
</dbReference>
<dbReference type="Gene3D" id="2.40.170.20">
    <property type="entry name" value="TonB-dependent receptor, beta-barrel domain"/>
    <property type="match status" value="1"/>
</dbReference>
<feature type="chain" id="PRO_5012155072" description="TonB-dependent receptor" evidence="5">
    <location>
        <begin position="24"/>
        <end position="1030"/>
    </location>
</feature>
<organism evidence="8 9">
    <name type="scientific">Tamilnaduibacter salinus</name>
    <dbReference type="NCBI Taxonomy" id="1484056"/>
    <lineage>
        <taxon>Bacteria</taxon>
        <taxon>Pseudomonadati</taxon>
        <taxon>Pseudomonadota</taxon>
        <taxon>Gammaproteobacteria</taxon>
        <taxon>Pseudomonadales</taxon>
        <taxon>Marinobacteraceae</taxon>
        <taxon>Tamilnaduibacter</taxon>
    </lineage>
</organism>
<dbReference type="Gene3D" id="2.60.40.1120">
    <property type="entry name" value="Carboxypeptidase-like, regulatory domain"/>
    <property type="match status" value="1"/>
</dbReference>
<dbReference type="InterPro" id="IPR012910">
    <property type="entry name" value="Plug_dom"/>
</dbReference>
<evidence type="ECO:0000256" key="1">
    <source>
        <dbReference type="ARBA" id="ARBA00004442"/>
    </source>
</evidence>
<feature type="domain" description="TonB-dependent receptor-like beta-barrel" evidence="6">
    <location>
        <begin position="571"/>
        <end position="957"/>
    </location>
</feature>
<dbReference type="Gene3D" id="2.170.130.10">
    <property type="entry name" value="TonB-dependent receptor, plug domain"/>
    <property type="match status" value="1"/>
</dbReference>
<evidence type="ECO:0000256" key="2">
    <source>
        <dbReference type="ARBA" id="ARBA00023136"/>
    </source>
</evidence>
<evidence type="ECO:0000256" key="3">
    <source>
        <dbReference type="ARBA" id="ARBA00023237"/>
    </source>
</evidence>
<sequence>MRKPTPGLWSLLALMLLSQSAAASELLLYVFQNTSPVADVQVRLDGEATKTTGADGSATFELVQGQHRVVLEQGGSTLHQFRFSSGAGQNADVSVTLPTDDGETPQVAVETYNARENLSEREGEAVGLLAGTVSSQETGAVISGARVSVPGSDYAATTDAQGSFQLELPRGQYELQMAHPEYGNRTIDSVRVVANVTREARYTMSLSGDGGAVEEVVATGSYIPDTASEQQRSAESVLDVIGTEQLARFGDSNAAEAVKRSVGVNVSDGKFVFVRGLGGRYNTTTLNGASLPSTDPSRRTTPLDLFPAGVLDQVEVRKAFTPDMPGDSSAGNVQLQTRSFPDEPFFKISGSLGGNTRITGDDVITDPADGDFDAFGFDDGTRELPALVDGATAFGRVDPSATNGFPPALVELMGQSFEPTLAPETSTAYPDGKFGLSGGTSFERGENLYGIYASATYKSGWDVKDEGEQNTFAAASDGSLNQRDDFTFFEAERNVEIGGMVTLGAELGLDHTLEATTLVSRKTENSARVEDGIGGENGIEIEEYTFDYEERQFFSQQFAGEHYFPSARNLKAEWQYTYSQADRYAPDRRTVRFDDDKSTSDALVFNDSGFERRYADLTDENNDLSADLTLPVAQDSMMPTDLKGGVQIIRRDRDSETARFSYDYLGSISDESAVINQDPTPNANEVLSPGNIGTDAFTLRNNTAPSDRYDASLDLNAGYLMADSDIGADFRVVAGARVEQAEQTVNTFDNSEDPVEGGFDQTDVLPSLNGTWYMNPDMQIRAGYSQTVSRPDFKETANATFFDPVFGFTVRGNPDLEIAEIDNFDLRWEYYLSSTETLTVGAFYKDITAPIERVLIPSGGSGGGVRSYDNAESGEIQGIEVDVRKEFALDDSFSQTVFVQVNGALIDSEVTLPEGTSESSRTRKLQGQADYTFNLATGYDHLDSGQKVTLLFNRNGESIEDAGRGALPNVIEEPMNQVDLTYEKTFTADLVMNLKVENLLDAEKEFTQGGETYFSYYPGVSVSVGADWTF</sequence>
<keyword evidence="5" id="KW-0732">Signal</keyword>
<gene>
    <name evidence="8" type="ORF">CF392_07480</name>
</gene>
<reference evidence="8 9" key="1">
    <citation type="submission" date="2017-07" db="EMBL/GenBank/DDBJ databases">
        <title>Tamlnaduibacter salinus (Mi-7) genome sequencing.</title>
        <authorList>
            <person name="Verma A."/>
            <person name="Krishnamurthi S."/>
        </authorList>
    </citation>
    <scope>NUCLEOTIDE SEQUENCE [LARGE SCALE GENOMIC DNA]</scope>
    <source>
        <strain evidence="8 9">Mi-7</strain>
    </source>
</reference>
<name>A0A2A2I525_9GAMM</name>
<dbReference type="InterPro" id="IPR000531">
    <property type="entry name" value="Beta-barrel_TonB"/>
</dbReference>
<dbReference type="EMBL" id="NMPM01000037">
    <property type="protein sequence ID" value="PAV26123.1"/>
    <property type="molecule type" value="Genomic_DNA"/>
</dbReference>
<evidence type="ECO:0008006" key="10">
    <source>
        <dbReference type="Google" id="ProtNLM"/>
    </source>
</evidence>
<dbReference type="GO" id="GO:0009279">
    <property type="term" value="C:cell outer membrane"/>
    <property type="evidence" value="ECO:0007669"/>
    <property type="project" value="UniProtKB-SubCell"/>
</dbReference>
<dbReference type="InterPro" id="IPR008969">
    <property type="entry name" value="CarboxyPept-like_regulatory"/>
</dbReference>
<comment type="caution">
    <text evidence="8">The sequence shown here is derived from an EMBL/GenBank/DDBJ whole genome shotgun (WGS) entry which is preliminary data.</text>
</comment>
<keyword evidence="3" id="KW-0998">Cell outer membrane</keyword>
<dbReference type="InterPro" id="IPR037066">
    <property type="entry name" value="Plug_dom_sf"/>
</dbReference>
<feature type="signal peptide" evidence="5">
    <location>
        <begin position="1"/>
        <end position="23"/>
    </location>
</feature>
<comment type="subcellular location">
    <subcellularLocation>
        <location evidence="1 4">Cell outer membrane</location>
    </subcellularLocation>
</comment>
<comment type="similarity">
    <text evidence="4">Belongs to the TonB-dependent receptor family.</text>
</comment>
<dbReference type="Pfam" id="PF13620">
    <property type="entry name" value="CarboxypepD_reg"/>
    <property type="match status" value="1"/>
</dbReference>